<dbReference type="PANTHER" id="PTHR42964">
    <property type="entry name" value="ENOYL-COA HYDRATASE"/>
    <property type="match status" value="1"/>
</dbReference>
<keyword evidence="2" id="KW-0456">Lyase</keyword>
<dbReference type="Proteomes" id="UP000543030">
    <property type="component" value="Unassembled WGS sequence"/>
</dbReference>
<comment type="similarity">
    <text evidence="1">Belongs to the enoyl-CoA hydratase/isomerase family.</text>
</comment>
<evidence type="ECO:0000313" key="3">
    <source>
        <dbReference type="Proteomes" id="UP000543030"/>
    </source>
</evidence>
<dbReference type="Pfam" id="PF00378">
    <property type="entry name" value="ECH_1"/>
    <property type="match status" value="1"/>
</dbReference>
<sequence>MSDTLRLEMNSAGVATITFSRPETSNSVDDILVAELTASLAALAQNPHLRALILRSDGDTFCSGNDVRWLAHMSSEEQHDNFEQALRLARMMQALDRLPAPVMALVDGPAMGVGVGIVACCDMVVATAKSWFCLPETRIGLVPAIIAPYIVGKIGTSAARRYFLTAERFGAAAAARCGLVHETVEDEEEAAHQIKDWLDHVLLNGPHAVGAAKRLIATVAWRAIDDSLLSDTAHRIAHMRTREEAREGIAALSENRAPWWVPHID</sequence>
<gene>
    <name evidence="2" type="ORF">HNQ50_000569</name>
</gene>
<dbReference type="RefSeq" id="WP_184097317.1">
    <property type="nucleotide sequence ID" value="NZ_JACHHN010000001.1"/>
</dbReference>
<evidence type="ECO:0000313" key="2">
    <source>
        <dbReference type="EMBL" id="MBB5189859.1"/>
    </source>
</evidence>
<dbReference type="Gene3D" id="1.10.12.10">
    <property type="entry name" value="Lyase 2-enoyl-coa Hydratase, Chain A, domain 2"/>
    <property type="match status" value="1"/>
</dbReference>
<dbReference type="InterPro" id="IPR001753">
    <property type="entry name" value="Enoyl-CoA_hydra/iso"/>
</dbReference>
<accession>A0A840R918</accession>
<protein>
    <submittedName>
        <fullName evidence="2">Methylglutaconyl-CoA hydratase</fullName>
        <ecNumber evidence="2">4.2.1.18</ecNumber>
    </submittedName>
</protein>
<dbReference type="InterPro" id="IPR029045">
    <property type="entry name" value="ClpP/crotonase-like_dom_sf"/>
</dbReference>
<dbReference type="SUPFAM" id="SSF52096">
    <property type="entry name" value="ClpP/crotonase"/>
    <property type="match status" value="1"/>
</dbReference>
<comment type="caution">
    <text evidence="2">The sequence shown here is derived from an EMBL/GenBank/DDBJ whole genome shotgun (WGS) entry which is preliminary data.</text>
</comment>
<dbReference type="EMBL" id="JACHHN010000001">
    <property type="protein sequence ID" value="MBB5189859.1"/>
    <property type="molecule type" value="Genomic_DNA"/>
</dbReference>
<dbReference type="Gene3D" id="3.90.226.10">
    <property type="entry name" value="2-enoyl-CoA Hydratase, Chain A, domain 1"/>
    <property type="match status" value="1"/>
</dbReference>
<dbReference type="EC" id="4.2.1.18" evidence="2"/>
<dbReference type="InterPro" id="IPR014748">
    <property type="entry name" value="Enoyl-CoA_hydra_C"/>
</dbReference>
<dbReference type="PANTHER" id="PTHR42964:SF1">
    <property type="entry name" value="POLYKETIDE BIOSYNTHESIS ENOYL-COA HYDRATASE PKSH-RELATED"/>
    <property type="match status" value="1"/>
</dbReference>
<dbReference type="GO" id="GO:0008300">
    <property type="term" value="P:isoprenoid catabolic process"/>
    <property type="evidence" value="ECO:0007669"/>
    <property type="project" value="TreeGrafter"/>
</dbReference>
<dbReference type="CDD" id="cd06558">
    <property type="entry name" value="crotonase-like"/>
    <property type="match status" value="1"/>
</dbReference>
<dbReference type="InterPro" id="IPR051683">
    <property type="entry name" value="Enoyl-CoA_Hydratase/Isomerase"/>
</dbReference>
<proteinExistence type="inferred from homology"/>
<dbReference type="GO" id="GO:0004490">
    <property type="term" value="F:methylglutaconyl-CoA hydratase activity"/>
    <property type="evidence" value="ECO:0007669"/>
    <property type="project" value="UniProtKB-EC"/>
</dbReference>
<dbReference type="AlphaFoldDB" id="A0A840R918"/>
<keyword evidence="3" id="KW-1185">Reference proteome</keyword>
<name>A0A840R918_9NEIS</name>
<evidence type="ECO:0000256" key="1">
    <source>
        <dbReference type="ARBA" id="ARBA00005254"/>
    </source>
</evidence>
<organism evidence="2 3">
    <name type="scientific">Silvimonas terrae</name>
    <dbReference type="NCBI Taxonomy" id="300266"/>
    <lineage>
        <taxon>Bacteria</taxon>
        <taxon>Pseudomonadati</taxon>
        <taxon>Pseudomonadota</taxon>
        <taxon>Betaproteobacteria</taxon>
        <taxon>Neisseriales</taxon>
        <taxon>Chitinibacteraceae</taxon>
        <taxon>Silvimonas</taxon>
    </lineage>
</organism>
<reference evidence="2 3" key="1">
    <citation type="submission" date="2020-08" db="EMBL/GenBank/DDBJ databases">
        <title>Genomic Encyclopedia of Type Strains, Phase IV (KMG-IV): sequencing the most valuable type-strain genomes for metagenomic binning, comparative biology and taxonomic classification.</title>
        <authorList>
            <person name="Goeker M."/>
        </authorList>
    </citation>
    <scope>NUCLEOTIDE SEQUENCE [LARGE SCALE GENOMIC DNA]</scope>
    <source>
        <strain evidence="2 3">DSM 18233</strain>
    </source>
</reference>